<dbReference type="PANTHER" id="PTHR36578:SF1">
    <property type="entry name" value="APPLE DOMAIN-CONTAINING PROTEIN"/>
    <property type="match status" value="1"/>
</dbReference>
<feature type="signal peptide" evidence="1">
    <location>
        <begin position="1"/>
        <end position="19"/>
    </location>
</feature>
<evidence type="ECO:0000313" key="3">
    <source>
        <dbReference type="Proteomes" id="UP001140562"/>
    </source>
</evidence>
<accession>A0A9W8WUM2</accession>
<gene>
    <name evidence="2" type="ORF">N0V87_007539</name>
</gene>
<name>A0A9W8WUM2_9PLEO</name>
<protein>
    <recommendedName>
        <fullName evidence="4">Apple domain-containing protein</fullName>
    </recommendedName>
</protein>
<dbReference type="EMBL" id="JAPEUV010000093">
    <property type="protein sequence ID" value="KAJ4333514.1"/>
    <property type="molecule type" value="Genomic_DNA"/>
</dbReference>
<comment type="caution">
    <text evidence="2">The sequence shown here is derived from an EMBL/GenBank/DDBJ whole genome shotgun (WGS) entry which is preliminary data.</text>
</comment>
<evidence type="ECO:0008006" key="4">
    <source>
        <dbReference type="Google" id="ProtNLM"/>
    </source>
</evidence>
<organism evidence="2 3">
    <name type="scientific">Didymella glomerata</name>
    <dbReference type="NCBI Taxonomy" id="749621"/>
    <lineage>
        <taxon>Eukaryota</taxon>
        <taxon>Fungi</taxon>
        <taxon>Dikarya</taxon>
        <taxon>Ascomycota</taxon>
        <taxon>Pezizomycotina</taxon>
        <taxon>Dothideomycetes</taxon>
        <taxon>Pleosporomycetidae</taxon>
        <taxon>Pleosporales</taxon>
        <taxon>Pleosporineae</taxon>
        <taxon>Didymellaceae</taxon>
        <taxon>Didymella</taxon>
    </lineage>
</organism>
<dbReference type="AlphaFoldDB" id="A0A9W8WUM2"/>
<feature type="chain" id="PRO_5040923971" description="Apple domain-containing protein" evidence="1">
    <location>
        <begin position="20"/>
        <end position="177"/>
    </location>
</feature>
<proteinExistence type="predicted"/>
<dbReference type="Proteomes" id="UP001140562">
    <property type="component" value="Unassembled WGS sequence"/>
</dbReference>
<sequence>MKFTITLAVATALTGSAVAAPGDCRSLGGGSAPGPSPNTPDTFGAYRYFDDVAKAAVAPANYEIFLKAGHAAVHSDDSYVTYEELSSYDVGSCAKACDDLKECASFNIYFQRHPTVAPGPACPNPDANVEVRCALFRSPMSAGQATNYGQVRGPTDAEGDRFEVIVRGSNGMCPFSF</sequence>
<keyword evidence="3" id="KW-1185">Reference proteome</keyword>
<evidence type="ECO:0000313" key="2">
    <source>
        <dbReference type="EMBL" id="KAJ4333514.1"/>
    </source>
</evidence>
<keyword evidence="1" id="KW-0732">Signal</keyword>
<evidence type="ECO:0000256" key="1">
    <source>
        <dbReference type="SAM" id="SignalP"/>
    </source>
</evidence>
<dbReference type="PANTHER" id="PTHR36578">
    <property type="entry name" value="CHROMOSOME 15, WHOLE GENOME SHOTGUN SEQUENCE"/>
    <property type="match status" value="1"/>
</dbReference>
<dbReference type="OrthoDB" id="271448at2759"/>
<reference evidence="2" key="1">
    <citation type="submission" date="2022-10" db="EMBL/GenBank/DDBJ databases">
        <title>Tapping the CABI collections for fungal endophytes: first genome assemblies for Collariella, Neodidymelliopsis, Ascochyta clinopodiicola, Didymella pomorum, Didymosphaeria variabile, Neocosmospora piperis and Neocucurbitaria cava.</title>
        <authorList>
            <person name="Hill R."/>
        </authorList>
    </citation>
    <scope>NUCLEOTIDE SEQUENCE</scope>
    <source>
        <strain evidence="2">IMI 360193</strain>
    </source>
</reference>